<feature type="coiled-coil region" evidence="1">
    <location>
        <begin position="80"/>
        <end position="107"/>
    </location>
</feature>
<gene>
    <name evidence="4" type="ORF">KIL84_008678</name>
</gene>
<feature type="region of interest" description="Disordered" evidence="2">
    <location>
        <begin position="297"/>
        <end position="330"/>
    </location>
</feature>
<dbReference type="Proteomes" id="UP000827986">
    <property type="component" value="Unassembled WGS sequence"/>
</dbReference>
<feature type="domain" description="Harmonin-binding protein USHBP1 PDZ-binding" evidence="3">
    <location>
        <begin position="377"/>
        <end position="440"/>
    </location>
</feature>
<feature type="compositionally biased region" description="Low complexity" evidence="2">
    <location>
        <begin position="298"/>
        <end position="309"/>
    </location>
</feature>
<evidence type="ECO:0000256" key="1">
    <source>
        <dbReference type="SAM" id="Coils"/>
    </source>
</evidence>
<keyword evidence="5" id="KW-1185">Reference proteome</keyword>
<dbReference type="PANTHER" id="PTHR23347:SF5">
    <property type="entry name" value="HARMONIN-BINDING PROTEIN USHBP1"/>
    <property type="match status" value="1"/>
</dbReference>
<evidence type="ECO:0000313" key="5">
    <source>
        <dbReference type="Proteomes" id="UP000827986"/>
    </source>
</evidence>
<feature type="compositionally biased region" description="Low complexity" evidence="2">
    <location>
        <begin position="665"/>
        <end position="679"/>
    </location>
</feature>
<feature type="region of interest" description="Disordered" evidence="2">
    <location>
        <begin position="489"/>
        <end position="534"/>
    </location>
</feature>
<feature type="region of interest" description="Disordered" evidence="2">
    <location>
        <begin position="659"/>
        <end position="679"/>
    </location>
</feature>
<dbReference type="Pfam" id="PF10506">
    <property type="entry name" value="USHBP1_PDZ-bd"/>
    <property type="match status" value="1"/>
</dbReference>
<accession>A0A9D4ASM7</accession>
<evidence type="ECO:0000256" key="2">
    <source>
        <dbReference type="SAM" id="MobiDB-lite"/>
    </source>
</evidence>
<evidence type="ECO:0000259" key="3">
    <source>
        <dbReference type="Pfam" id="PF10506"/>
    </source>
</evidence>
<protein>
    <recommendedName>
        <fullName evidence="3">Harmonin-binding protein USHBP1 PDZ-binding domain-containing protein</fullName>
    </recommendedName>
</protein>
<keyword evidence="1" id="KW-0175">Coiled coil</keyword>
<dbReference type="InterPro" id="IPR040171">
    <property type="entry name" value="USBP1-like"/>
</dbReference>
<feature type="coiled-coil region" evidence="1">
    <location>
        <begin position="750"/>
        <end position="795"/>
    </location>
</feature>
<comment type="caution">
    <text evidence="4">The sequence shown here is derived from an EMBL/GenBank/DDBJ whole genome shotgun (WGS) entry which is preliminary data.</text>
</comment>
<dbReference type="EMBL" id="JAHDVG010000479">
    <property type="protein sequence ID" value="KAH1174687.1"/>
    <property type="molecule type" value="Genomic_DNA"/>
</dbReference>
<dbReference type="InterPro" id="IPR019536">
    <property type="entry name" value="USHBP1_PDZ-bd"/>
</dbReference>
<proteinExistence type="predicted"/>
<reference evidence="4" key="1">
    <citation type="submission" date="2021-09" db="EMBL/GenBank/DDBJ databases">
        <title>The genome of Mauremys mutica provides insights into the evolution of semi-aquatic lifestyle.</title>
        <authorList>
            <person name="Gong S."/>
            <person name="Gao Y."/>
        </authorList>
    </citation>
    <scope>NUCLEOTIDE SEQUENCE</scope>
    <source>
        <strain evidence="4">MM-2020</strain>
        <tissue evidence="4">Muscle</tissue>
    </source>
</reference>
<name>A0A9D4ASM7_9SAUR</name>
<sequence>MSKELVCLCPHQTLTYRRSGQHGNLDIRQSKAVFLGYWILYREGELDSISEREEEADVAGADERAILRYEEHITTLLVTIAQLHSKAERLQQRRTREEDEYSDQCSEYTASLPRCVQTPRSLAIRPFPMGCMEEGGNSDVFLDLQQAVTSLENAVFSRRSRAQLLGSAGGETDAGGPSAVGEEWAQIAKTLEELERGLGGLAGLPEDNGSCPWKAAPRVPGEKMSEASPGLSAEDMSWIKNEIATYAERNAALRVALGSKEEELSRSKVTLQAFQEEWEKLQRKVKELQDSLLRMEMPSQPCSPSASASDTVSTRGSVSPGGEGEPWPFQDPVAAAQSLIRCFQSCSSTQHLCRLFPQHRPLASESHVREWEARTQQLRGCIERLKGLNQLLSGTLREWKGHSERLSMLLGQHESNSTALRLAAQYSERCMEAYEVLLPLAGVKLGPWLEPVEEGDALDKGEPGARAPNSPGGRTGAVLDEARRFLGRAEPEGEEAGAGQDGAAGTRGWKSLLSTPLHPSSAPSPGAQGPGGAEEGTLYEYIRRLRAEQASVEVSLLDLGCQAAPGSAGAVIQSNDAIKAMVDEAVRVAGGVLPGETPRPKMEKPQLLHDLEAMADLKTRLHLAEKETRGLELCTYMHRAQEAAHLLLIEHLQGELDEQRGRCPSSGSSSSGDSTSCSSCFGDVGRREAEAARPQAALDRETMMLELVGALARSRELRGQAQGLAASLEQRGAASRVQQAQCVGITRDFFQAHRNARRKQEAQLQRLEAQMGAMGERHREQLRSLTQAVQRQEERRTAAAGSETCI</sequence>
<evidence type="ECO:0000313" key="4">
    <source>
        <dbReference type="EMBL" id="KAH1174687.1"/>
    </source>
</evidence>
<dbReference type="AlphaFoldDB" id="A0A9D4ASM7"/>
<organism evidence="4 5">
    <name type="scientific">Mauremys mutica</name>
    <name type="common">yellowpond turtle</name>
    <dbReference type="NCBI Taxonomy" id="74926"/>
    <lineage>
        <taxon>Eukaryota</taxon>
        <taxon>Metazoa</taxon>
        <taxon>Chordata</taxon>
        <taxon>Craniata</taxon>
        <taxon>Vertebrata</taxon>
        <taxon>Euteleostomi</taxon>
        <taxon>Archelosauria</taxon>
        <taxon>Testudinata</taxon>
        <taxon>Testudines</taxon>
        <taxon>Cryptodira</taxon>
        <taxon>Durocryptodira</taxon>
        <taxon>Testudinoidea</taxon>
        <taxon>Geoemydidae</taxon>
        <taxon>Geoemydinae</taxon>
        <taxon>Mauremys</taxon>
    </lineage>
</organism>
<feature type="region of interest" description="Disordered" evidence="2">
    <location>
        <begin position="454"/>
        <end position="477"/>
    </location>
</feature>
<dbReference type="PANTHER" id="PTHR23347">
    <property type="entry name" value="COLORECTAL MUTANT CANCER PROTEIN MCC PROTEIN -RELATED"/>
    <property type="match status" value="1"/>
</dbReference>